<evidence type="ECO:0000256" key="3">
    <source>
        <dbReference type="ARBA" id="ARBA00023163"/>
    </source>
</evidence>
<protein>
    <recommendedName>
        <fullName evidence="7">BHLH domain-containing protein</fullName>
    </recommendedName>
</protein>
<dbReference type="Proteomes" id="UP001603857">
    <property type="component" value="Unassembled WGS sequence"/>
</dbReference>
<evidence type="ECO:0000313" key="9">
    <source>
        <dbReference type="Proteomes" id="UP001603857"/>
    </source>
</evidence>
<evidence type="ECO:0000256" key="1">
    <source>
        <dbReference type="ARBA" id="ARBA00004123"/>
    </source>
</evidence>
<evidence type="ECO:0000256" key="5">
    <source>
        <dbReference type="SAM" id="Coils"/>
    </source>
</evidence>
<evidence type="ECO:0000256" key="4">
    <source>
        <dbReference type="ARBA" id="ARBA00023242"/>
    </source>
</evidence>
<proteinExistence type="predicted"/>
<reference evidence="8 9" key="1">
    <citation type="submission" date="2024-08" db="EMBL/GenBank/DDBJ databases">
        <title>Insights into the chromosomal genome structure of Flemingia macrophylla.</title>
        <authorList>
            <person name="Ding Y."/>
            <person name="Zhao Y."/>
            <person name="Bi W."/>
            <person name="Wu M."/>
            <person name="Zhao G."/>
            <person name="Gong Y."/>
            <person name="Li W."/>
            <person name="Zhang P."/>
        </authorList>
    </citation>
    <scope>NUCLEOTIDE SEQUENCE [LARGE SCALE GENOMIC DNA]</scope>
    <source>
        <strain evidence="8">DYQJB</strain>
        <tissue evidence="8">Leaf</tissue>
    </source>
</reference>
<evidence type="ECO:0000313" key="8">
    <source>
        <dbReference type="EMBL" id="KAL2343889.1"/>
    </source>
</evidence>
<keyword evidence="5" id="KW-0175">Coiled coil</keyword>
<dbReference type="SUPFAM" id="SSF47459">
    <property type="entry name" value="HLH, helix-loop-helix DNA-binding domain"/>
    <property type="match status" value="1"/>
</dbReference>
<name>A0ABD1N763_9FABA</name>
<comment type="caution">
    <text evidence="8">The sequence shown here is derived from an EMBL/GenBank/DDBJ whole genome shotgun (WGS) entry which is preliminary data.</text>
</comment>
<dbReference type="AlphaFoldDB" id="A0ABD1N763"/>
<feature type="coiled-coil region" evidence="5">
    <location>
        <begin position="199"/>
        <end position="229"/>
    </location>
</feature>
<keyword evidence="3" id="KW-0804">Transcription</keyword>
<dbReference type="EMBL" id="JBGMDY010000002">
    <property type="protein sequence ID" value="KAL2343889.1"/>
    <property type="molecule type" value="Genomic_DNA"/>
</dbReference>
<dbReference type="PANTHER" id="PTHR45959">
    <property type="entry name" value="BHLH TRANSCRIPTION FACTOR"/>
    <property type="match status" value="1"/>
</dbReference>
<accession>A0ABD1N763</accession>
<evidence type="ECO:0000256" key="2">
    <source>
        <dbReference type="ARBA" id="ARBA00023015"/>
    </source>
</evidence>
<feature type="compositionally biased region" description="Low complexity" evidence="6">
    <location>
        <begin position="132"/>
        <end position="145"/>
    </location>
</feature>
<dbReference type="GO" id="GO:0005634">
    <property type="term" value="C:nucleus"/>
    <property type="evidence" value="ECO:0007669"/>
    <property type="project" value="UniProtKB-SubCell"/>
</dbReference>
<dbReference type="SMART" id="SM00353">
    <property type="entry name" value="HLH"/>
    <property type="match status" value="1"/>
</dbReference>
<dbReference type="Gene3D" id="4.10.280.10">
    <property type="entry name" value="Helix-loop-helix DNA-binding domain"/>
    <property type="match status" value="1"/>
</dbReference>
<dbReference type="PROSITE" id="PS50888">
    <property type="entry name" value="BHLH"/>
    <property type="match status" value="1"/>
</dbReference>
<feature type="domain" description="BHLH" evidence="7">
    <location>
        <begin position="160"/>
        <end position="209"/>
    </location>
</feature>
<evidence type="ECO:0000256" key="6">
    <source>
        <dbReference type="SAM" id="MobiDB-lite"/>
    </source>
</evidence>
<gene>
    <name evidence="8" type="ORF">Fmac_005174</name>
</gene>
<comment type="subcellular location">
    <subcellularLocation>
        <location evidence="1">Nucleus</location>
    </subcellularLocation>
</comment>
<dbReference type="InterPro" id="IPR052610">
    <property type="entry name" value="bHLH_transcription_regulator"/>
</dbReference>
<dbReference type="InterPro" id="IPR011598">
    <property type="entry name" value="bHLH_dom"/>
</dbReference>
<dbReference type="InterPro" id="IPR036638">
    <property type="entry name" value="HLH_DNA-bd_sf"/>
</dbReference>
<keyword evidence="2" id="KW-0805">Transcription regulation</keyword>
<organism evidence="8 9">
    <name type="scientific">Flemingia macrophylla</name>
    <dbReference type="NCBI Taxonomy" id="520843"/>
    <lineage>
        <taxon>Eukaryota</taxon>
        <taxon>Viridiplantae</taxon>
        <taxon>Streptophyta</taxon>
        <taxon>Embryophyta</taxon>
        <taxon>Tracheophyta</taxon>
        <taxon>Spermatophyta</taxon>
        <taxon>Magnoliopsida</taxon>
        <taxon>eudicotyledons</taxon>
        <taxon>Gunneridae</taxon>
        <taxon>Pentapetalae</taxon>
        <taxon>rosids</taxon>
        <taxon>fabids</taxon>
        <taxon>Fabales</taxon>
        <taxon>Fabaceae</taxon>
        <taxon>Papilionoideae</taxon>
        <taxon>50 kb inversion clade</taxon>
        <taxon>NPAAA clade</taxon>
        <taxon>indigoferoid/millettioid clade</taxon>
        <taxon>Phaseoleae</taxon>
        <taxon>Flemingia</taxon>
    </lineage>
</organism>
<dbReference type="Pfam" id="PF00010">
    <property type="entry name" value="HLH"/>
    <property type="match status" value="1"/>
</dbReference>
<feature type="region of interest" description="Disordered" evidence="6">
    <location>
        <begin position="132"/>
        <end position="161"/>
    </location>
</feature>
<sequence>MEISSIRGLPDMKELEIVEDPTFLHQWHLSSIEDPNLLPIAAAFGETLQHHALTYPNFEFKTSMENALADIQRPTKHHENNISFSWNSSKGAQTSETQFMSFPNLFSFVDSNDMSPLGLAKAEDEMVCPITNSSTTPPDTTSQGTFGQKAKKIGTRSKLSEPQDHIIAERKRREKLRQQFIALSSLVPGLQKTDKASVLGDAIKYLKQLQEKVRALEEEQNMNKNVESVVIVKKSQLSSDVTNSFSEYDGQFDVGAPEIEARFCERNVLIRVHCGKSKGMDMEFSMGVKDVVRKLRSAVTSFM</sequence>
<keyword evidence="4" id="KW-0539">Nucleus</keyword>
<evidence type="ECO:0000259" key="7">
    <source>
        <dbReference type="PROSITE" id="PS50888"/>
    </source>
</evidence>
<keyword evidence="9" id="KW-1185">Reference proteome</keyword>
<dbReference type="PANTHER" id="PTHR45959:SF73">
    <property type="entry name" value="TRANSCRIPTION FACTOR BHLH25"/>
    <property type="match status" value="1"/>
</dbReference>